<keyword evidence="1" id="KW-0175">Coiled coil</keyword>
<comment type="caution">
    <text evidence="2">The sequence shown here is derived from an EMBL/GenBank/DDBJ whole genome shotgun (WGS) entry which is preliminary data.</text>
</comment>
<dbReference type="InterPro" id="IPR009057">
    <property type="entry name" value="Homeodomain-like_sf"/>
</dbReference>
<dbReference type="EMBL" id="JQJD01000051">
    <property type="protein sequence ID" value="KGN79259.1"/>
    <property type="molecule type" value="Genomic_DNA"/>
</dbReference>
<evidence type="ECO:0000313" key="2">
    <source>
        <dbReference type="EMBL" id="KGN79259.1"/>
    </source>
</evidence>
<dbReference type="InterPro" id="IPR036388">
    <property type="entry name" value="WH-like_DNA-bd_sf"/>
</dbReference>
<evidence type="ECO:0000256" key="1">
    <source>
        <dbReference type="SAM" id="Coils"/>
    </source>
</evidence>
<dbReference type="RefSeq" id="WP_036852360.1">
    <property type="nucleotide sequence ID" value="NZ_CALTZT010000019.1"/>
</dbReference>
<protein>
    <submittedName>
        <fullName evidence="2">Transposase</fullName>
    </submittedName>
</protein>
<dbReference type="Proteomes" id="UP000030125">
    <property type="component" value="Unassembled WGS sequence"/>
</dbReference>
<proteinExistence type="predicted"/>
<dbReference type="AlphaFoldDB" id="A0A0A2ESB3"/>
<dbReference type="Gene3D" id="1.10.10.10">
    <property type="entry name" value="Winged helix-like DNA-binding domain superfamily/Winged helix DNA-binding domain"/>
    <property type="match status" value="1"/>
</dbReference>
<organism evidence="2 3">
    <name type="scientific">Porphyromonas cangingivalis</name>
    <dbReference type="NCBI Taxonomy" id="36874"/>
    <lineage>
        <taxon>Bacteria</taxon>
        <taxon>Pseudomonadati</taxon>
        <taxon>Bacteroidota</taxon>
        <taxon>Bacteroidia</taxon>
        <taxon>Bacteroidales</taxon>
        <taxon>Porphyromonadaceae</taxon>
        <taxon>Porphyromonas</taxon>
    </lineage>
</organism>
<sequence>MESKEIKYVKRTQKDYSMSFKLSVVREYETNAISLGSLRRKYGIQGNNTIKRWIEKYGNFDISHKSHRPMEKSKDQQLLELEQKVKLLERKNSRLEKELEQKDMKADFFDMMIDIAEKEYNIKIRKNSFPEPSSNIKPKKP</sequence>
<evidence type="ECO:0000313" key="3">
    <source>
        <dbReference type="Proteomes" id="UP000030125"/>
    </source>
</evidence>
<dbReference type="SUPFAM" id="SSF46689">
    <property type="entry name" value="Homeodomain-like"/>
    <property type="match status" value="1"/>
</dbReference>
<gene>
    <name evidence="2" type="ORF">HQ35_08115</name>
</gene>
<reference evidence="2 3" key="1">
    <citation type="submission" date="2014-08" db="EMBL/GenBank/DDBJ databases">
        <title>Porphyromonas cangingivalis strain:COT-109_OH1386 Genome sequencing.</title>
        <authorList>
            <person name="Wallis C."/>
            <person name="Deusch O."/>
            <person name="O'Flynn C."/>
            <person name="Davis I."/>
            <person name="Jospin G."/>
            <person name="Darling A.E."/>
            <person name="Coil D.A."/>
            <person name="Alexiev A."/>
            <person name="Horsfall A."/>
            <person name="Kirkwood N."/>
            <person name="Harris S."/>
            <person name="Eisen J.A."/>
        </authorList>
    </citation>
    <scope>NUCLEOTIDE SEQUENCE [LARGE SCALE GENOMIC DNA]</scope>
    <source>
        <strain evidence="3">COT-109 OH1386</strain>
    </source>
</reference>
<feature type="coiled-coil region" evidence="1">
    <location>
        <begin position="71"/>
        <end position="105"/>
    </location>
</feature>
<name>A0A0A2ESB3_PORCN</name>
<keyword evidence="3" id="KW-1185">Reference proteome</keyword>
<accession>A0A0A2ESB3</accession>
<dbReference type="OrthoDB" id="1079880at2"/>